<organism evidence="9 10">
    <name type="scientific">Paenactinomyces guangxiensis</name>
    <dbReference type="NCBI Taxonomy" id="1490290"/>
    <lineage>
        <taxon>Bacteria</taxon>
        <taxon>Bacillati</taxon>
        <taxon>Bacillota</taxon>
        <taxon>Bacilli</taxon>
        <taxon>Bacillales</taxon>
        <taxon>Thermoactinomycetaceae</taxon>
        <taxon>Paenactinomyces</taxon>
    </lineage>
</organism>
<dbReference type="GO" id="GO:0006518">
    <property type="term" value="P:peptide metabolic process"/>
    <property type="evidence" value="ECO:0007669"/>
    <property type="project" value="TreeGrafter"/>
</dbReference>
<evidence type="ECO:0000313" key="9">
    <source>
        <dbReference type="EMBL" id="MBA4494432.1"/>
    </source>
</evidence>
<dbReference type="SUPFAM" id="SSF55486">
    <property type="entry name" value="Metalloproteases ('zincins'), catalytic domain"/>
    <property type="match status" value="1"/>
</dbReference>
<dbReference type="InterPro" id="IPR004438">
    <property type="entry name" value="Peptidase_M3B"/>
</dbReference>
<dbReference type="Gene3D" id="1.20.140.70">
    <property type="entry name" value="Oligopeptidase f, N-terminal domain"/>
    <property type="match status" value="1"/>
</dbReference>
<dbReference type="InterPro" id="IPR042088">
    <property type="entry name" value="OligoPept_F_C"/>
</dbReference>
<dbReference type="RefSeq" id="WP_181751673.1">
    <property type="nucleotide sequence ID" value="NZ_JACEIQ010000007.1"/>
</dbReference>
<evidence type="ECO:0000259" key="7">
    <source>
        <dbReference type="Pfam" id="PF01432"/>
    </source>
</evidence>
<dbReference type="Gene3D" id="1.10.287.830">
    <property type="entry name" value="putative peptidase helix hairpin domain like"/>
    <property type="match status" value="1"/>
</dbReference>
<dbReference type="GO" id="GO:0046872">
    <property type="term" value="F:metal ion binding"/>
    <property type="evidence" value="ECO:0007669"/>
    <property type="project" value="UniProtKB-UniRule"/>
</dbReference>
<evidence type="ECO:0000256" key="6">
    <source>
        <dbReference type="RuleBase" id="RU368091"/>
    </source>
</evidence>
<dbReference type="GO" id="GO:0004222">
    <property type="term" value="F:metalloendopeptidase activity"/>
    <property type="evidence" value="ECO:0007669"/>
    <property type="project" value="UniProtKB-UniRule"/>
</dbReference>
<comment type="similarity">
    <text evidence="6">Belongs to the peptidase M3B family.</text>
</comment>
<dbReference type="InterPro" id="IPR013647">
    <property type="entry name" value="OligopepF_N_dom"/>
</dbReference>
<evidence type="ECO:0000256" key="1">
    <source>
        <dbReference type="ARBA" id="ARBA00022670"/>
    </source>
</evidence>
<keyword evidence="2 6" id="KW-0479">Metal-binding</keyword>
<dbReference type="Gene3D" id="1.10.1370.20">
    <property type="entry name" value="Oligoendopeptidase f, C-terminal domain"/>
    <property type="match status" value="1"/>
</dbReference>
<protein>
    <recommendedName>
        <fullName evidence="6">Oligopeptidase F</fullName>
        <ecNumber evidence="6">3.4.24.-</ecNumber>
    </recommendedName>
</protein>
<dbReference type="AlphaFoldDB" id="A0A7W2A8R1"/>
<evidence type="ECO:0000259" key="8">
    <source>
        <dbReference type="Pfam" id="PF08439"/>
    </source>
</evidence>
<dbReference type="PANTHER" id="PTHR11804:SF84">
    <property type="entry name" value="SACCHAROLYSIN"/>
    <property type="match status" value="1"/>
</dbReference>
<dbReference type="EMBL" id="JACEIQ010000007">
    <property type="protein sequence ID" value="MBA4494432.1"/>
    <property type="molecule type" value="Genomic_DNA"/>
</dbReference>
<dbReference type="InterPro" id="IPR001567">
    <property type="entry name" value="Pept_M3A_M3B_dom"/>
</dbReference>
<dbReference type="GO" id="GO:0006508">
    <property type="term" value="P:proteolysis"/>
    <property type="evidence" value="ECO:0007669"/>
    <property type="project" value="UniProtKB-KW"/>
</dbReference>
<keyword evidence="10" id="KW-1185">Reference proteome</keyword>
<dbReference type="Pfam" id="PF08439">
    <property type="entry name" value="Peptidase_M3_N"/>
    <property type="match status" value="1"/>
</dbReference>
<evidence type="ECO:0000256" key="4">
    <source>
        <dbReference type="ARBA" id="ARBA00022833"/>
    </source>
</evidence>
<evidence type="ECO:0000256" key="5">
    <source>
        <dbReference type="ARBA" id="ARBA00023049"/>
    </source>
</evidence>
<dbReference type="InterPro" id="IPR045090">
    <property type="entry name" value="Pept_M3A_M3B"/>
</dbReference>
<comment type="function">
    <text evidence="6">Has oligopeptidase activity and degrades a variety of small bioactive peptides.</text>
</comment>
<accession>A0A7W2A8R1</accession>
<feature type="domain" description="Peptidase M3A/M3B catalytic" evidence="7">
    <location>
        <begin position="211"/>
        <end position="590"/>
    </location>
</feature>
<proteinExistence type="inferred from homology"/>
<comment type="cofactor">
    <cofactor evidence="6">
        <name>Zn(2+)</name>
        <dbReference type="ChEBI" id="CHEBI:29105"/>
    </cofactor>
    <text evidence="6">Binds 1 zinc ion.</text>
</comment>
<dbReference type="Pfam" id="PF01432">
    <property type="entry name" value="Peptidase_M3"/>
    <property type="match status" value="1"/>
</dbReference>
<dbReference type="CDD" id="cd09608">
    <property type="entry name" value="M3B_PepF"/>
    <property type="match status" value="1"/>
</dbReference>
<evidence type="ECO:0000313" key="10">
    <source>
        <dbReference type="Proteomes" id="UP000535491"/>
    </source>
</evidence>
<keyword evidence="4 6" id="KW-0862">Zinc</keyword>
<feature type="domain" description="Oligopeptidase F N-terminal" evidence="8">
    <location>
        <begin position="120"/>
        <end position="189"/>
    </location>
</feature>
<comment type="caution">
    <text evidence="9">The sequence shown here is derived from an EMBL/GenBank/DDBJ whole genome shotgun (WGS) entry which is preliminary data.</text>
</comment>
<keyword evidence="1 6" id="KW-0645">Protease</keyword>
<dbReference type="NCBIfam" id="TIGR00181">
    <property type="entry name" value="pepF"/>
    <property type="match status" value="1"/>
</dbReference>
<sequence>MTEQNHTKKLPLRSEIPEEYTWRLEDIFETDEAWEQEFKRIKKMLPKIGEFKGKLGNSANNLLAALQYKDEVDMRLGKLFTYARMRYDQDTTNSFYQALNDRATILYTEASSMKAYIVPEILAISEETIQTFLNENSQLRVYKQALDELNRKRPHVLSATEEAILSQAADVMRSSGNTFGMLNNADLKFPSIVDEDGNRVEVTHGRFVHFLESSDRRVRKEAFHAVYHTYGEYKNTFASTLSGAVKKNNFFARVRKYQSARQAALNSNHIPETVYDQLVHTVNDHLHLLHKYVSIKKRALGLSDLHMYDLYTPLIKDVKFKVTYKEAQEILLKGLKPLGEEYLAILREAFQNRWVDVYENKGKRSGAYSSGAYGTNPYILMNWQDNIDNLFTLAHEFGHSLHSYYTRKTQPYVYGDYTIFVAEVASTCNESLLNDYLLKTTDDHKKRLYLLNHYLESFRSTVFRQTMFAEFEHLIHQKAQDGEALTPDLLTSLYYDLNKKYYGNEINIDQEIGLEWARIPHFYYNYYVYQYSTGFSAATALSRQILEEGQPAVDRYLKFLNAGSSDYPIEILKQAGVDMTSPEPIRQALQVFAEKLDEMEQLLFTL</sequence>
<evidence type="ECO:0000256" key="3">
    <source>
        <dbReference type="ARBA" id="ARBA00022801"/>
    </source>
</evidence>
<keyword evidence="5 6" id="KW-0482">Metalloprotease</keyword>
<dbReference type="PANTHER" id="PTHR11804">
    <property type="entry name" value="PROTEASE M3 THIMET OLIGOPEPTIDASE-RELATED"/>
    <property type="match status" value="1"/>
</dbReference>
<gene>
    <name evidence="9" type="primary">pepF</name>
    <name evidence="9" type="ORF">H1191_08950</name>
</gene>
<keyword evidence="3 6" id="KW-0378">Hydrolase</keyword>
<dbReference type="Proteomes" id="UP000535491">
    <property type="component" value="Unassembled WGS sequence"/>
</dbReference>
<reference evidence="9 10" key="1">
    <citation type="submission" date="2020-07" db="EMBL/GenBank/DDBJ databases">
        <authorList>
            <person name="Feng H."/>
        </authorList>
    </citation>
    <scope>NUCLEOTIDE SEQUENCE [LARGE SCALE GENOMIC DNA]</scope>
    <source>
        <strain evidence="10">s-10</strain>
    </source>
</reference>
<evidence type="ECO:0000256" key="2">
    <source>
        <dbReference type="ARBA" id="ARBA00022723"/>
    </source>
</evidence>
<dbReference type="EC" id="3.4.24.-" evidence="6"/>
<name>A0A7W2A8R1_9BACL</name>